<evidence type="ECO:0000256" key="1">
    <source>
        <dbReference type="ARBA" id="ARBA00001968"/>
    </source>
</evidence>
<keyword evidence="5" id="KW-0235">DNA replication</keyword>
<dbReference type="InterPro" id="IPR012310">
    <property type="entry name" value="DNA_ligase_ATP-dep_cent"/>
</dbReference>
<sequence>MVLTQRLERLDYICNNLSITPSLNEKREIVANIPAELKDDFNFILEILAGKHKLGYTYTYGPLNNVQPTEEQMNMTLREYLAPLWEPLKRNDLSNVVISYYMSKCRVKQYFVAQLVNRELRLGIGNSLLSKDTTAPMLAKKWDSILEAYGSLYVTEKLDGNRCIAYHDGQQWIYLSRNGKQKLNYNFDMSGLPKEYIYDGEVLSAEQTQNSVQLYNYVKGDSHVKPLYTNLFNKASGIMNRKGIQTGLIYNIFDVQIDELYYKRRALLDTIKMYLKSDTVRILPILWSGDNHKAVDQLCDLVTNCGAEGLMINRPYATYEHKRTNALLKYKKSKTMDMRVSDVFEGTGKYEAALGSMLCVAQLPNGDCISANVGTGISDEQRCQWYVHPNDIIGKIVEVEYFDISQNESVLGTNHYSLRFPRLKRVRTDKNDISIY</sequence>
<dbReference type="Gene3D" id="3.30.470.30">
    <property type="entry name" value="DNA ligase/mRNA capping enzyme"/>
    <property type="match status" value="1"/>
</dbReference>
<evidence type="ECO:0000313" key="10">
    <source>
        <dbReference type="EMBL" id="DAF46334.1"/>
    </source>
</evidence>
<dbReference type="InterPro" id="IPR029319">
    <property type="entry name" value="DNA_ligase_OB"/>
</dbReference>
<keyword evidence="4 10" id="KW-0436">Ligase</keyword>
<feature type="domain" description="DNA ligase OB-like" evidence="9">
    <location>
        <begin position="345"/>
        <end position="427"/>
    </location>
</feature>
<evidence type="ECO:0000256" key="3">
    <source>
        <dbReference type="ARBA" id="ARBA00013308"/>
    </source>
</evidence>
<dbReference type="PANTHER" id="PTHR47810:SF1">
    <property type="entry name" value="DNA LIGASE B"/>
    <property type="match status" value="1"/>
</dbReference>
<dbReference type="GO" id="GO:0003910">
    <property type="term" value="F:DNA ligase (ATP) activity"/>
    <property type="evidence" value="ECO:0007669"/>
    <property type="project" value="InterPro"/>
</dbReference>
<accession>A0A8S5S5Y7</accession>
<dbReference type="GO" id="GO:0005524">
    <property type="term" value="F:ATP binding"/>
    <property type="evidence" value="ECO:0007669"/>
    <property type="project" value="InterPro"/>
</dbReference>
<dbReference type="SUPFAM" id="SSF50249">
    <property type="entry name" value="Nucleic acid-binding proteins"/>
    <property type="match status" value="1"/>
</dbReference>
<evidence type="ECO:0000256" key="4">
    <source>
        <dbReference type="ARBA" id="ARBA00022598"/>
    </source>
</evidence>
<dbReference type="GO" id="GO:0006310">
    <property type="term" value="P:DNA recombination"/>
    <property type="evidence" value="ECO:0007669"/>
    <property type="project" value="InterPro"/>
</dbReference>
<evidence type="ECO:0000256" key="6">
    <source>
        <dbReference type="ARBA" id="ARBA00022763"/>
    </source>
</evidence>
<dbReference type="InterPro" id="IPR012340">
    <property type="entry name" value="NA-bd_OB-fold"/>
</dbReference>
<dbReference type="Pfam" id="PF01068">
    <property type="entry name" value="DNA_ligase_A_M"/>
    <property type="match status" value="1"/>
</dbReference>
<dbReference type="Gene3D" id="2.40.50.140">
    <property type="entry name" value="Nucleic acid-binding proteins"/>
    <property type="match status" value="1"/>
</dbReference>
<dbReference type="Pfam" id="PF14743">
    <property type="entry name" value="DNA_ligase_OB_2"/>
    <property type="match status" value="1"/>
</dbReference>
<comment type="similarity">
    <text evidence="2">Belongs to the ATP-dependent DNA ligase family.</text>
</comment>
<dbReference type="CDD" id="cd08041">
    <property type="entry name" value="OBF_kDNA_ligase_like"/>
    <property type="match status" value="1"/>
</dbReference>
<dbReference type="EMBL" id="BK032536">
    <property type="protein sequence ID" value="DAF46334.1"/>
    <property type="molecule type" value="Genomic_DNA"/>
</dbReference>
<evidence type="ECO:0000259" key="8">
    <source>
        <dbReference type="Pfam" id="PF01068"/>
    </source>
</evidence>
<evidence type="ECO:0000259" key="9">
    <source>
        <dbReference type="Pfam" id="PF14743"/>
    </source>
</evidence>
<dbReference type="InterPro" id="IPR050326">
    <property type="entry name" value="NAD_dep_DNA_ligaseB"/>
</dbReference>
<protein>
    <recommendedName>
        <fullName evidence="3">DNA ligase</fullName>
    </recommendedName>
</protein>
<evidence type="ECO:0000256" key="7">
    <source>
        <dbReference type="ARBA" id="ARBA00023204"/>
    </source>
</evidence>
<feature type="domain" description="ATP-dependent DNA ligase family profile" evidence="8">
    <location>
        <begin position="136"/>
        <end position="331"/>
    </location>
</feature>
<dbReference type="GO" id="GO:0006281">
    <property type="term" value="P:DNA repair"/>
    <property type="evidence" value="ECO:0007669"/>
    <property type="project" value="UniProtKB-KW"/>
</dbReference>
<name>A0A8S5S5Y7_9CAUD</name>
<evidence type="ECO:0000256" key="5">
    <source>
        <dbReference type="ARBA" id="ARBA00022705"/>
    </source>
</evidence>
<dbReference type="PANTHER" id="PTHR47810">
    <property type="entry name" value="DNA LIGASE"/>
    <property type="match status" value="1"/>
</dbReference>
<keyword evidence="7" id="KW-0234">DNA repair</keyword>
<comment type="cofactor">
    <cofactor evidence="1">
        <name>a divalent metal cation</name>
        <dbReference type="ChEBI" id="CHEBI:60240"/>
    </cofactor>
</comment>
<dbReference type="GO" id="GO:0006260">
    <property type="term" value="P:DNA replication"/>
    <property type="evidence" value="ECO:0007669"/>
    <property type="project" value="UniProtKB-KW"/>
</dbReference>
<dbReference type="SUPFAM" id="SSF56091">
    <property type="entry name" value="DNA ligase/mRNA capping enzyme, catalytic domain"/>
    <property type="match status" value="1"/>
</dbReference>
<organism evidence="10">
    <name type="scientific">Podoviridae sp. ctsUe5</name>
    <dbReference type="NCBI Taxonomy" id="2827750"/>
    <lineage>
        <taxon>Viruses</taxon>
        <taxon>Duplodnaviria</taxon>
        <taxon>Heunggongvirae</taxon>
        <taxon>Uroviricota</taxon>
        <taxon>Caudoviricetes</taxon>
    </lineage>
</organism>
<keyword evidence="6" id="KW-0227">DNA damage</keyword>
<evidence type="ECO:0000256" key="2">
    <source>
        <dbReference type="ARBA" id="ARBA00007572"/>
    </source>
</evidence>
<proteinExistence type="inferred from homology"/>
<reference evidence="10" key="1">
    <citation type="journal article" date="2021" name="Proc. Natl. Acad. Sci. U.S.A.">
        <title>A Catalog of Tens of Thousands of Viruses from Human Metagenomes Reveals Hidden Associations with Chronic Diseases.</title>
        <authorList>
            <person name="Tisza M.J."/>
            <person name="Buck C.B."/>
        </authorList>
    </citation>
    <scope>NUCLEOTIDE SEQUENCE</scope>
    <source>
        <strain evidence="10">CtsUe5</strain>
    </source>
</reference>